<dbReference type="Gene3D" id="2.40.260.10">
    <property type="entry name" value="Sortase"/>
    <property type="match status" value="1"/>
</dbReference>
<evidence type="ECO:0000256" key="4">
    <source>
        <dbReference type="SAM" id="Phobius"/>
    </source>
</evidence>
<sequence>MKKNNHLNGTNDNSNNPQNFGTPNQPPYNTPYQQPFQQPQAWQQAAYPSRQNFIAADQRTRLERDHRQPPKSKRRWKFKWYDAIILLVALIMFSSAAYYFISSRATREKQKKISAELYDLVPVEQQVDPNNRQGIYVDPDANKVAGEQWEVFSNNGESYPQGKKVLIQPIGRLQISSIDLSLPILSKAGLIELRYGIGHHQTSAPLYGDSGLSVLFGHHMIEKGHYFNRLDEVEIGAEVKVLGNNKEYTYKVDKRLIVQPQEIVPLIKEKTADKYLLMITCVNPPSFDQRLLVYAKLTDVKDLTPPKGN</sequence>
<evidence type="ECO:0000256" key="3">
    <source>
        <dbReference type="SAM" id="MobiDB-lite"/>
    </source>
</evidence>
<dbReference type="Proteomes" id="UP000236394">
    <property type="component" value="Unassembled WGS sequence"/>
</dbReference>
<evidence type="ECO:0000313" key="6">
    <source>
        <dbReference type="Proteomes" id="UP000236394"/>
    </source>
</evidence>
<reference evidence="6" key="1">
    <citation type="submission" date="2017-04" db="EMBL/GenBank/DDBJ databases">
        <authorList>
            <person name="Bumgarner R.E."/>
            <person name="Fredricks D.N."/>
            <person name="Srinivasan S."/>
        </authorList>
    </citation>
    <scope>NUCLEOTIDE SEQUENCE [LARGE SCALE GENOMIC DNA]</scope>
    <source>
        <strain evidence="6">KA00405</strain>
    </source>
</reference>
<dbReference type="CDD" id="cd06166">
    <property type="entry name" value="Sortase_D_2"/>
    <property type="match status" value="1"/>
</dbReference>
<keyword evidence="1" id="KW-0378">Hydrolase</keyword>
<feature type="active site" description="Acyl-thioester intermediate" evidence="2">
    <location>
        <position position="281"/>
    </location>
</feature>
<feature type="compositionally biased region" description="Low complexity" evidence="3">
    <location>
        <begin position="30"/>
        <end position="40"/>
    </location>
</feature>
<dbReference type="InterPro" id="IPR005754">
    <property type="entry name" value="Sortase"/>
</dbReference>
<dbReference type="GO" id="GO:0016787">
    <property type="term" value="F:hydrolase activity"/>
    <property type="evidence" value="ECO:0007669"/>
    <property type="project" value="UniProtKB-KW"/>
</dbReference>
<protein>
    <recommendedName>
        <fullName evidence="7">Sortase family protein</fullName>
    </recommendedName>
</protein>
<organism evidence="5 6">
    <name type="scientific">Mageeibacillus indolicus</name>
    <dbReference type="NCBI Taxonomy" id="884684"/>
    <lineage>
        <taxon>Bacteria</taxon>
        <taxon>Bacillati</taxon>
        <taxon>Bacillota</taxon>
        <taxon>Clostridia</taxon>
        <taxon>Eubacteriales</taxon>
        <taxon>Oscillospiraceae</taxon>
        <taxon>Mageeibacillus</taxon>
    </lineage>
</organism>
<dbReference type="Pfam" id="PF04203">
    <property type="entry name" value="Sortase"/>
    <property type="match status" value="1"/>
</dbReference>
<feature type="transmembrane region" description="Helical" evidence="4">
    <location>
        <begin position="80"/>
        <end position="101"/>
    </location>
</feature>
<dbReference type="InterPro" id="IPR042000">
    <property type="entry name" value="Sortase_D_2"/>
</dbReference>
<dbReference type="EMBL" id="NBZD01000001">
    <property type="protein sequence ID" value="PNH19403.1"/>
    <property type="molecule type" value="Genomic_DNA"/>
</dbReference>
<name>A0A2J8B3P8_9FIRM</name>
<keyword evidence="4" id="KW-1133">Transmembrane helix</keyword>
<dbReference type="InterPro" id="IPR023365">
    <property type="entry name" value="Sortase_dom-sf"/>
</dbReference>
<dbReference type="AlphaFoldDB" id="A0A2J8B3P8"/>
<feature type="active site" description="Proton donor/acceptor" evidence="2">
    <location>
        <position position="218"/>
    </location>
</feature>
<accession>A0A2J8B3P8</accession>
<dbReference type="RefSeq" id="WP_102892166.1">
    <property type="nucleotide sequence ID" value="NZ_NBZD01000001.1"/>
</dbReference>
<dbReference type="SUPFAM" id="SSF63817">
    <property type="entry name" value="Sortase"/>
    <property type="match status" value="1"/>
</dbReference>
<keyword evidence="4" id="KW-0812">Transmembrane</keyword>
<feature type="compositionally biased region" description="Polar residues" evidence="3">
    <location>
        <begin position="1"/>
        <end position="22"/>
    </location>
</feature>
<evidence type="ECO:0000256" key="2">
    <source>
        <dbReference type="PIRSR" id="PIRSR605754-1"/>
    </source>
</evidence>
<dbReference type="NCBIfam" id="TIGR01076">
    <property type="entry name" value="sortase_fam"/>
    <property type="match status" value="1"/>
</dbReference>
<evidence type="ECO:0000256" key="1">
    <source>
        <dbReference type="ARBA" id="ARBA00022801"/>
    </source>
</evidence>
<evidence type="ECO:0000313" key="5">
    <source>
        <dbReference type="EMBL" id="PNH19403.1"/>
    </source>
</evidence>
<keyword evidence="4" id="KW-0472">Membrane</keyword>
<proteinExistence type="predicted"/>
<comment type="caution">
    <text evidence="5">The sequence shown here is derived from an EMBL/GenBank/DDBJ whole genome shotgun (WGS) entry which is preliminary data.</text>
</comment>
<feature type="region of interest" description="Disordered" evidence="3">
    <location>
        <begin position="1"/>
        <end position="40"/>
    </location>
</feature>
<evidence type="ECO:0008006" key="7">
    <source>
        <dbReference type="Google" id="ProtNLM"/>
    </source>
</evidence>
<gene>
    <name evidence="5" type="ORF">B7R76_00505</name>
</gene>